<accession>A0A3N4J7L6</accession>
<protein>
    <submittedName>
        <fullName evidence="2">Uncharacterized protein</fullName>
    </submittedName>
</protein>
<reference evidence="2 3" key="1">
    <citation type="journal article" date="2018" name="Nat. Ecol. Evol.">
        <title>Pezizomycetes genomes reveal the molecular basis of ectomycorrhizal truffle lifestyle.</title>
        <authorList>
            <person name="Murat C."/>
            <person name="Payen T."/>
            <person name="Noel B."/>
            <person name="Kuo A."/>
            <person name="Morin E."/>
            <person name="Chen J."/>
            <person name="Kohler A."/>
            <person name="Krizsan K."/>
            <person name="Balestrini R."/>
            <person name="Da Silva C."/>
            <person name="Montanini B."/>
            <person name="Hainaut M."/>
            <person name="Levati E."/>
            <person name="Barry K.W."/>
            <person name="Belfiori B."/>
            <person name="Cichocki N."/>
            <person name="Clum A."/>
            <person name="Dockter R.B."/>
            <person name="Fauchery L."/>
            <person name="Guy J."/>
            <person name="Iotti M."/>
            <person name="Le Tacon F."/>
            <person name="Lindquist E.A."/>
            <person name="Lipzen A."/>
            <person name="Malagnac F."/>
            <person name="Mello A."/>
            <person name="Molinier V."/>
            <person name="Miyauchi S."/>
            <person name="Poulain J."/>
            <person name="Riccioni C."/>
            <person name="Rubini A."/>
            <person name="Sitrit Y."/>
            <person name="Splivallo R."/>
            <person name="Traeger S."/>
            <person name="Wang M."/>
            <person name="Zifcakova L."/>
            <person name="Wipf D."/>
            <person name="Zambonelli A."/>
            <person name="Paolocci F."/>
            <person name="Nowrousian M."/>
            <person name="Ottonello S."/>
            <person name="Baldrian P."/>
            <person name="Spatafora J.W."/>
            <person name="Henrissat B."/>
            <person name="Nagy L.G."/>
            <person name="Aury J.M."/>
            <person name="Wincker P."/>
            <person name="Grigoriev I.V."/>
            <person name="Bonfante P."/>
            <person name="Martin F.M."/>
        </authorList>
    </citation>
    <scope>NUCLEOTIDE SEQUENCE [LARGE SCALE GENOMIC DNA]</scope>
    <source>
        <strain evidence="2 3">120613-1</strain>
    </source>
</reference>
<keyword evidence="1" id="KW-0812">Transmembrane</keyword>
<dbReference type="EMBL" id="ML120462">
    <property type="protein sequence ID" value="RPA93008.1"/>
    <property type="molecule type" value="Genomic_DNA"/>
</dbReference>
<feature type="transmembrane region" description="Helical" evidence="1">
    <location>
        <begin position="32"/>
        <end position="55"/>
    </location>
</feature>
<proteinExistence type="predicted"/>
<keyword evidence="1" id="KW-1133">Transmembrane helix</keyword>
<gene>
    <name evidence="2" type="ORF">L873DRAFT_121995</name>
</gene>
<sequence length="107" mass="12182">MRTLTHIITGRVGREGESEKGGRKEGRKETKFPFWGIRGTGSVIFIYIVIIYFSWACNLTILSTSAHTPHALTLTHCHTPLFFEPLCARFTHSDTSLRLRHHRSLAC</sequence>
<dbReference type="Proteomes" id="UP000276215">
    <property type="component" value="Unassembled WGS sequence"/>
</dbReference>
<keyword evidence="3" id="KW-1185">Reference proteome</keyword>
<evidence type="ECO:0000256" key="1">
    <source>
        <dbReference type="SAM" id="Phobius"/>
    </source>
</evidence>
<dbReference type="AlphaFoldDB" id="A0A3N4J7L6"/>
<evidence type="ECO:0000313" key="3">
    <source>
        <dbReference type="Proteomes" id="UP000276215"/>
    </source>
</evidence>
<evidence type="ECO:0000313" key="2">
    <source>
        <dbReference type="EMBL" id="RPA93008.1"/>
    </source>
</evidence>
<organism evidence="2 3">
    <name type="scientific">Choiromyces venosus 120613-1</name>
    <dbReference type="NCBI Taxonomy" id="1336337"/>
    <lineage>
        <taxon>Eukaryota</taxon>
        <taxon>Fungi</taxon>
        <taxon>Dikarya</taxon>
        <taxon>Ascomycota</taxon>
        <taxon>Pezizomycotina</taxon>
        <taxon>Pezizomycetes</taxon>
        <taxon>Pezizales</taxon>
        <taxon>Tuberaceae</taxon>
        <taxon>Choiromyces</taxon>
    </lineage>
</organism>
<name>A0A3N4J7L6_9PEZI</name>
<keyword evidence="1" id="KW-0472">Membrane</keyword>